<dbReference type="Proteomes" id="UP000461670">
    <property type="component" value="Unassembled WGS sequence"/>
</dbReference>
<dbReference type="Gene3D" id="3.40.190.290">
    <property type="match status" value="1"/>
</dbReference>
<evidence type="ECO:0000259" key="5">
    <source>
        <dbReference type="PROSITE" id="PS50931"/>
    </source>
</evidence>
<dbReference type="InterPro" id="IPR036388">
    <property type="entry name" value="WH-like_DNA-bd_sf"/>
</dbReference>
<dbReference type="PROSITE" id="PS50931">
    <property type="entry name" value="HTH_LYSR"/>
    <property type="match status" value="1"/>
</dbReference>
<dbReference type="GO" id="GO:0003700">
    <property type="term" value="F:DNA-binding transcription factor activity"/>
    <property type="evidence" value="ECO:0007669"/>
    <property type="project" value="InterPro"/>
</dbReference>
<evidence type="ECO:0000313" key="6">
    <source>
        <dbReference type="EMBL" id="KAF1018551.1"/>
    </source>
</evidence>
<comment type="similarity">
    <text evidence="1">Belongs to the LysR transcriptional regulatory family.</text>
</comment>
<dbReference type="CDD" id="cd08422">
    <property type="entry name" value="PBP2_CrgA_like"/>
    <property type="match status" value="1"/>
</dbReference>
<dbReference type="AlphaFoldDB" id="A0A7V8FKV7"/>
<dbReference type="InterPro" id="IPR005119">
    <property type="entry name" value="LysR_subst-bd"/>
</dbReference>
<protein>
    <submittedName>
        <fullName evidence="6">HTH-type transcriptional regulator DmlR</fullName>
    </submittedName>
</protein>
<organism evidence="6 7">
    <name type="scientific">Paracidovorax wautersii</name>
    <dbReference type="NCBI Taxonomy" id="1177982"/>
    <lineage>
        <taxon>Bacteria</taxon>
        <taxon>Pseudomonadati</taxon>
        <taxon>Pseudomonadota</taxon>
        <taxon>Betaproteobacteria</taxon>
        <taxon>Burkholderiales</taxon>
        <taxon>Comamonadaceae</taxon>
        <taxon>Paracidovorax</taxon>
    </lineage>
</organism>
<keyword evidence="4" id="KW-0804">Transcription</keyword>
<dbReference type="GO" id="GO:0043565">
    <property type="term" value="F:sequence-specific DNA binding"/>
    <property type="evidence" value="ECO:0007669"/>
    <property type="project" value="TreeGrafter"/>
</dbReference>
<name>A0A7V8FKV7_9BURK</name>
<keyword evidence="2" id="KW-0805">Transcription regulation</keyword>
<dbReference type="InterPro" id="IPR058163">
    <property type="entry name" value="LysR-type_TF_proteobact-type"/>
</dbReference>
<feature type="domain" description="HTH lysR-type" evidence="5">
    <location>
        <begin position="9"/>
        <end position="64"/>
    </location>
</feature>
<dbReference type="Pfam" id="PF03466">
    <property type="entry name" value="LysR_substrate"/>
    <property type="match status" value="1"/>
</dbReference>
<dbReference type="Gene3D" id="1.10.10.10">
    <property type="entry name" value="Winged helix-like DNA-binding domain superfamily/Winged helix DNA-binding domain"/>
    <property type="match status" value="1"/>
</dbReference>
<evidence type="ECO:0000256" key="4">
    <source>
        <dbReference type="ARBA" id="ARBA00023163"/>
    </source>
</evidence>
<dbReference type="GO" id="GO:0006351">
    <property type="term" value="P:DNA-templated transcription"/>
    <property type="evidence" value="ECO:0007669"/>
    <property type="project" value="TreeGrafter"/>
</dbReference>
<dbReference type="Pfam" id="PF00126">
    <property type="entry name" value="HTH_1"/>
    <property type="match status" value="1"/>
</dbReference>
<evidence type="ECO:0000256" key="3">
    <source>
        <dbReference type="ARBA" id="ARBA00023125"/>
    </source>
</evidence>
<evidence type="ECO:0000313" key="7">
    <source>
        <dbReference type="Proteomes" id="UP000461670"/>
    </source>
</evidence>
<dbReference type="EMBL" id="WNDQ01000082">
    <property type="protein sequence ID" value="KAF1018551.1"/>
    <property type="molecule type" value="Genomic_DNA"/>
</dbReference>
<dbReference type="PANTHER" id="PTHR30537">
    <property type="entry name" value="HTH-TYPE TRANSCRIPTIONAL REGULATOR"/>
    <property type="match status" value="1"/>
</dbReference>
<accession>A0A7V8FKV7</accession>
<dbReference type="InterPro" id="IPR000847">
    <property type="entry name" value="LysR_HTH_N"/>
</dbReference>
<reference evidence="7" key="1">
    <citation type="journal article" date="2020" name="MBio">
        <title>Horizontal gene transfer to a defensive symbiont with a reduced genome amongst a multipartite beetle microbiome.</title>
        <authorList>
            <person name="Waterworth S.C."/>
            <person name="Florez L.V."/>
            <person name="Rees E.R."/>
            <person name="Hertweck C."/>
            <person name="Kaltenpoth M."/>
            <person name="Kwan J.C."/>
        </authorList>
    </citation>
    <scope>NUCLEOTIDE SEQUENCE [LARGE SCALE GENOMIC DNA]</scope>
</reference>
<sequence length="201" mass="21650">MSEFETGHMDELAALAAVARAGSFVGAGRALERHASIVSKRIASLERRLGVRLIERTTRQVRLTDAGRQLADKLGAAASLILEAEQEASAGAAALQGSLRIALPAAMGRQWVAPLLPAFMQRYPALHVEANYSDRYVDLVAEGYDVALRVGTLSDSRLVAQRLGRHQRILCAAPAYVERYGQPATPADLAAHNCLEFQGFA</sequence>
<evidence type="ECO:0000256" key="2">
    <source>
        <dbReference type="ARBA" id="ARBA00023015"/>
    </source>
</evidence>
<comment type="caution">
    <text evidence="6">The sequence shown here is derived from an EMBL/GenBank/DDBJ whole genome shotgun (WGS) entry which is preliminary data.</text>
</comment>
<dbReference type="InterPro" id="IPR036390">
    <property type="entry name" value="WH_DNA-bd_sf"/>
</dbReference>
<dbReference type="SUPFAM" id="SSF46785">
    <property type="entry name" value="Winged helix' DNA-binding domain"/>
    <property type="match status" value="1"/>
</dbReference>
<evidence type="ECO:0000256" key="1">
    <source>
        <dbReference type="ARBA" id="ARBA00009437"/>
    </source>
</evidence>
<gene>
    <name evidence="6" type="primary">dmlR_15</name>
    <name evidence="6" type="ORF">GAK30_03620</name>
</gene>
<dbReference type="SUPFAM" id="SSF53850">
    <property type="entry name" value="Periplasmic binding protein-like II"/>
    <property type="match status" value="1"/>
</dbReference>
<keyword evidence="3" id="KW-0238">DNA-binding</keyword>
<proteinExistence type="inferred from homology"/>
<dbReference type="PANTHER" id="PTHR30537:SF5">
    <property type="entry name" value="HTH-TYPE TRANSCRIPTIONAL ACTIVATOR TTDR-RELATED"/>
    <property type="match status" value="1"/>
</dbReference>